<evidence type="ECO:0000313" key="3">
    <source>
        <dbReference type="Proteomes" id="UP000179069"/>
    </source>
</evidence>
<name>A0A1G1VNE1_9BACT</name>
<proteinExistence type="predicted"/>
<feature type="transmembrane region" description="Helical" evidence="1">
    <location>
        <begin position="110"/>
        <end position="130"/>
    </location>
</feature>
<evidence type="ECO:0000256" key="1">
    <source>
        <dbReference type="SAM" id="Phobius"/>
    </source>
</evidence>
<keyword evidence="1" id="KW-0472">Membrane</keyword>
<keyword evidence="1" id="KW-1133">Transmembrane helix</keyword>
<reference evidence="2 3" key="1">
    <citation type="journal article" date="2016" name="Nat. Commun.">
        <title>Thousands of microbial genomes shed light on interconnected biogeochemical processes in an aquifer system.</title>
        <authorList>
            <person name="Anantharaman K."/>
            <person name="Brown C.T."/>
            <person name="Hug L.A."/>
            <person name="Sharon I."/>
            <person name="Castelle C.J."/>
            <person name="Probst A.J."/>
            <person name="Thomas B.C."/>
            <person name="Singh A."/>
            <person name="Wilkins M.J."/>
            <person name="Karaoz U."/>
            <person name="Brodie E.L."/>
            <person name="Williams K.H."/>
            <person name="Hubbard S.S."/>
            <person name="Banfield J.F."/>
        </authorList>
    </citation>
    <scope>NUCLEOTIDE SEQUENCE [LARGE SCALE GENOMIC DNA]</scope>
</reference>
<keyword evidence="1" id="KW-0812">Transmembrane</keyword>
<sequence>MLPLTQKEARSLKFTGALAAVVLIVLAILSPSIKELGQVITEEPAAVLRSVAYLLLTAIWVVAAELYERNSLEENSDRWLVCFGIPLIAFILVFWGYAVPQIANAFRFPWTTVSGANGFLILIITGLLYLPQLIRATWQERLTNSTS</sequence>
<feature type="transmembrane region" description="Helical" evidence="1">
    <location>
        <begin position="45"/>
        <end position="67"/>
    </location>
</feature>
<protein>
    <submittedName>
        <fullName evidence="2">Uncharacterized protein</fullName>
    </submittedName>
</protein>
<gene>
    <name evidence="2" type="ORF">A2785_02160</name>
</gene>
<dbReference type="EMBL" id="MHCI01000008">
    <property type="protein sequence ID" value="OGY16918.1"/>
    <property type="molecule type" value="Genomic_DNA"/>
</dbReference>
<comment type="caution">
    <text evidence="2">The sequence shown here is derived from an EMBL/GenBank/DDBJ whole genome shotgun (WGS) entry which is preliminary data.</text>
</comment>
<dbReference type="Proteomes" id="UP000179069">
    <property type="component" value="Unassembled WGS sequence"/>
</dbReference>
<accession>A0A1G1VNE1</accession>
<organism evidence="2 3">
    <name type="scientific">Candidatus Chisholmbacteria bacterium RIFCSPHIGHO2_01_FULL_49_18</name>
    <dbReference type="NCBI Taxonomy" id="1797590"/>
    <lineage>
        <taxon>Bacteria</taxon>
        <taxon>Candidatus Chisholmiibacteriota</taxon>
    </lineage>
</organism>
<dbReference type="AlphaFoldDB" id="A0A1G1VNE1"/>
<feature type="transmembrane region" description="Helical" evidence="1">
    <location>
        <begin position="12"/>
        <end position="33"/>
    </location>
</feature>
<evidence type="ECO:0000313" key="2">
    <source>
        <dbReference type="EMBL" id="OGY16918.1"/>
    </source>
</evidence>
<feature type="transmembrane region" description="Helical" evidence="1">
    <location>
        <begin position="79"/>
        <end position="98"/>
    </location>
</feature>